<keyword evidence="9" id="KW-1185">Reference proteome</keyword>
<evidence type="ECO:0000313" key="9">
    <source>
        <dbReference type="Proteomes" id="UP001176941"/>
    </source>
</evidence>
<comment type="function">
    <text evidence="6">Has antibacterial activity.</text>
</comment>
<proteinExistence type="inferred from homology"/>
<comment type="subcellular location">
    <subcellularLocation>
        <location evidence="1 6">Secreted</location>
    </subcellularLocation>
</comment>
<keyword evidence="4 6" id="KW-0732">Signal</keyword>
<evidence type="ECO:0000256" key="4">
    <source>
        <dbReference type="ARBA" id="ARBA00022729"/>
    </source>
</evidence>
<protein>
    <recommendedName>
        <fullName evidence="6">Beta-defensin</fullName>
    </recommendedName>
</protein>
<comment type="similarity">
    <text evidence="2 6">Belongs to the beta-defensin family.</text>
</comment>
<name>A0ABN8YDV3_RANTA</name>
<keyword evidence="6" id="KW-0929">Antimicrobial</keyword>
<dbReference type="InterPro" id="IPR025933">
    <property type="entry name" value="Beta_defensin_dom"/>
</dbReference>
<dbReference type="Proteomes" id="UP001176941">
    <property type="component" value="Chromosome 18"/>
</dbReference>
<organism evidence="8 9">
    <name type="scientific">Rangifer tarandus platyrhynchus</name>
    <name type="common">Svalbard reindeer</name>
    <dbReference type="NCBI Taxonomy" id="3082113"/>
    <lineage>
        <taxon>Eukaryota</taxon>
        <taxon>Metazoa</taxon>
        <taxon>Chordata</taxon>
        <taxon>Craniata</taxon>
        <taxon>Vertebrata</taxon>
        <taxon>Euteleostomi</taxon>
        <taxon>Mammalia</taxon>
        <taxon>Eutheria</taxon>
        <taxon>Laurasiatheria</taxon>
        <taxon>Artiodactyla</taxon>
        <taxon>Ruminantia</taxon>
        <taxon>Pecora</taxon>
        <taxon>Cervidae</taxon>
        <taxon>Odocoileinae</taxon>
        <taxon>Rangifer</taxon>
    </lineage>
</organism>
<evidence type="ECO:0000256" key="3">
    <source>
        <dbReference type="ARBA" id="ARBA00022525"/>
    </source>
</evidence>
<keyword evidence="6" id="KW-0044">Antibiotic</keyword>
<dbReference type="Pfam" id="PF13841">
    <property type="entry name" value="Defensin_beta_2"/>
    <property type="match status" value="1"/>
</dbReference>
<dbReference type="EMBL" id="OX459954">
    <property type="protein sequence ID" value="CAI9158721.1"/>
    <property type="molecule type" value="Genomic_DNA"/>
</dbReference>
<evidence type="ECO:0000256" key="1">
    <source>
        <dbReference type="ARBA" id="ARBA00004613"/>
    </source>
</evidence>
<accession>A0ABN8YDV3</accession>
<feature type="chain" id="PRO_5044955537" description="Beta-defensin" evidence="6">
    <location>
        <begin position="23"/>
        <end position="103"/>
    </location>
</feature>
<evidence type="ECO:0000259" key="7">
    <source>
        <dbReference type="Pfam" id="PF13841"/>
    </source>
</evidence>
<keyword evidence="3 6" id="KW-0964">Secreted</keyword>
<keyword evidence="6" id="KW-0211">Defensin</keyword>
<feature type="signal peptide" evidence="6">
    <location>
        <begin position="1"/>
        <end position="22"/>
    </location>
</feature>
<evidence type="ECO:0000256" key="6">
    <source>
        <dbReference type="RuleBase" id="RU231113"/>
    </source>
</evidence>
<gene>
    <name evidence="8" type="ORF">MRATA1EN1_LOCUS7683</name>
</gene>
<evidence type="ECO:0000256" key="2">
    <source>
        <dbReference type="ARBA" id="ARBA00007371"/>
    </source>
</evidence>
<evidence type="ECO:0000256" key="5">
    <source>
        <dbReference type="ARBA" id="ARBA00023157"/>
    </source>
</evidence>
<feature type="domain" description="Beta-defensin" evidence="7">
    <location>
        <begin position="68"/>
        <end position="96"/>
    </location>
</feature>
<sequence>MKVLLSFLGLLALLSIVPQGQCASDPARSLLNKEVPVMKSPFTVFVFLIFWDTTLAGLNPLSSELYRRCYKNGTCRLECFGSEMLVAYCMFQLECCLKGNPEP</sequence>
<reference evidence="8" key="1">
    <citation type="submission" date="2023-04" db="EMBL/GenBank/DDBJ databases">
        <authorList>
            <consortium name="ELIXIR-Norway"/>
        </authorList>
    </citation>
    <scope>NUCLEOTIDE SEQUENCE [LARGE SCALE GENOMIC DNA]</scope>
</reference>
<evidence type="ECO:0000313" key="8">
    <source>
        <dbReference type="EMBL" id="CAI9158721.1"/>
    </source>
</evidence>
<keyword evidence="5" id="KW-1015">Disulfide bond</keyword>